<feature type="transmembrane region" description="Helical" evidence="4">
    <location>
        <begin position="170"/>
        <end position="191"/>
    </location>
</feature>
<evidence type="ECO:0000313" key="6">
    <source>
        <dbReference type="Proteomes" id="UP000636755"/>
    </source>
</evidence>
<organism evidence="5 6">
    <name type="scientific">Ruminococcus intestinalis</name>
    <dbReference type="NCBI Taxonomy" id="2763066"/>
    <lineage>
        <taxon>Bacteria</taxon>
        <taxon>Bacillati</taxon>
        <taxon>Bacillota</taxon>
        <taxon>Clostridia</taxon>
        <taxon>Eubacteriales</taxon>
        <taxon>Oscillospiraceae</taxon>
        <taxon>Ruminococcus</taxon>
    </lineage>
</organism>
<reference evidence="5 6" key="1">
    <citation type="submission" date="2020-08" db="EMBL/GenBank/DDBJ databases">
        <title>Genome public.</title>
        <authorList>
            <person name="Liu C."/>
            <person name="Sun Q."/>
        </authorList>
    </citation>
    <scope>NUCLEOTIDE SEQUENCE [LARGE SCALE GENOMIC DNA]</scope>
    <source>
        <strain evidence="5 6">NSJ-71</strain>
    </source>
</reference>
<comment type="caution">
    <text evidence="5">The sequence shown here is derived from an EMBL/GenBank/DDBJ whole genome shotgun (WGS) entry which is preliminary data.</text>
</comment>
<feature type="transmembrane region" description="Helical" evidence="4">
    <location>
        <begin position="228"/>
        <end position="250"/>
    </location>
</feature>
<comment type="similarity">
    <text evidence="2">Belongs to the ABC-2 integral membrane protein family.</text>
</comment>
<keyword evidence="4" id="KW-0812">Transmembrane</keyword>
<feature type="transmembrane region" description="Helical" evidence="4">
    <location>
        <begin position="139"/>
        <end position="163"/>
    </location>
</feature>
<keyword evidence="6" id="KW-1185">Reference proteome</keyword>
<name>A0ABR7HMY0_9FIRM</name>
<feature type="transmembrane region" description="Helical" evidence="4">
    <location>
        <begin position="62"/>
        <end position="81"/>
    </location>
</feature>
<dbReference type="RefSeq" id="WP_186936027.1">
    <property type="nucleotide sequence ID" value="NZ_JACOPS010000005.1"/>
</dbReference>
<proteinExistence type="inferred from homology"/>
<dbReference type="PANTHER" id="PTHR30413">
    <property type="entry name" value="INNER MEMBRANE TRANSPORT PERMEASE"/>
    <property type="match status" value="1"/>
</dbReference>
<evidence type="ECO:0000256" key="2">
    <source>
        <dbReference type="ARBA" id="ARBA00007783"/>
    </source>
</evidence>
<keyword evidence="4" id="KW-1133">Transmembrane helix</keyword>
<dbReference type="PANTHER" id="PTHR30413:SF8">
    <property type="entry name" value="TRANSPORT PERMEASE PROTEIN"/>
    <property type="match status" value="1"/>
</dbReference>
<protein>
    <submittedName>
        <fullName evidence="5">Polysaccharide ABC transporter</fullName>
    </submittedName>
</protein>
<evidence type="ECO:0000256" key="3">
    <source>
        <dbReference type="ARBA" id="ARBA00022448"/>
    </source>
</evidence>
<keyword evidence="3" id="KW-0813">Transport</keyword>
<sequence length="260" mass="30175">MSRFFKDIKKFFNYTVFSSKAELKSEVAGSFLSWLWWILDPFFFMLVYSFIAILVFKSGEPYFPVFVFIGLNCWQFFSKVVKSCVKVVQSKKMIVTKVYIPKHIFILEKIGVYGFKMLVSYALTVLLMIIYQVPLSWRMFWALPIMALLVVITFACSTIMLHFGVFVEDLLNVITIVLQLGFYISGIFYSIENKLDGILGELLIKCNPIALIICDLRRVLIYNQDPHWVALLAWFVVGIVISVIGIRTIYKHENSYVKVI</sequence>
<feature type="transmembrane region" description="Helical" evidence="4">
    <location>
        <begin position="34"/>
        <end position="56"/>
    </location>
</feature>
<evidence type="ECO:0000256" key="4">
    <source>
        <dbReference type="SAM" id="Phobius"/>
    </source>
</evidence>
<evidence type="ECO:0000313" key="5">
    <source>
        <dbReference type="EMBL" id="MBC5728890.1"/>
    </source>
</evidence>
<keyword evidence="4" id="KW-0472">Membrane</keyword>
<evidence type="ECO:0000256" key="1">
    <source>
        <dbReference type="ARBA" id="ARBA00004429"/>
    </source>
</evidence>
<gene>
    <name evidence="5" type="ORF">H8R91_10255</name>
</gene>
<accession>A0ABR7HMY0</accession>
<comment type="subcellular location">
    <subcellularLocation>
        <location evidence="1">Cell inner membrane</location>
        <topology evidence="1">Multi-pass membrane protein</topology>
    </subcellularLocation>
</comment>
<dbReference type="EMBL" id="JACOPS010000005">
    <property type="protein sequence ID" value="MBC5728890.1"/>
    <property type="molecule type" value="Genomic_DNA"/>
</dbReference>
<dbReference type="Proteomes" id="UP000636755">
    <property type="component" value="Unassembled WGS sequence"/>
</dbReference>
<feature type="transmembrane region" description="Helical" evidence="4">
    <location>
        <begin position="110"/>
        <end position="133"/>
    </location>
</feature>